<protein>
    <submittedName>
        <fullName evidence="2">Sodium/hydrogen exchanger 8</fullName>
    </submittedName>
</protein>
<name>A0A2Z7BA39_9LAMI</name>
<feature type="region of interest" description="Disordered" evidence="1">
    <location>
        <begin position="187"/>
        <end position="215"/>
    </location>
</feature>
<organism evidence="2 3">
    <name type="scientific">Dorcoceras hygrometricum</name>
    <dbReference type="NCBI Taxonomy" id="472368"/>
    <lineage>
        <taxon>Eukaryota</taxon>
        <taxon>Viridiplantae</taxon>
        <taxon>Streptophyta</taxon>
        <taxon>Embryophyta</taxon>
        <taxon>Tracheophyta</taxon>
        <taxon>Spermatophyta</taxon>
        <taxon>Magnoliopsida</taxon>
        <taxon>eudicotyledons</taxon>
        <taxon>Gunneridae</taxon>
        <taxon>Pentapetalae</taxon>
        <taxon>asterids</taxon>
        <taxon>lamiids</taxon>
        <taxon>Lamiales</taxon>
        <taxon>Gesneriaceae</taxon>
        <taxon>Didymocarpoideae</taxon>
        <taxon>Trichosporeae</taxon>
        <taxon>Loxocarpinae</taxon>
        <taxon>Dorcoceras</taxon>
    </lineage>
</organism>
<dbReference type="Proteomes" id="UP000250235">
    <property type="component" value="Unassembled WGS sequence"/>
</dbReference>
<keyword evidence="3" id="KW-1185">Reference proteome</keyword>
<accession>A0A2Z7BA39</accession>
<feature type="compositionally biased region" description="Basic and acidic residues" evidence="1">
    <location>
        <begin position="40"/>
        <end position="49"/>
    </location>
</feature>
<sequence length="215" mass="23875">MTRYNLYIHNWELNAYGAPPADASLGPADLPEKPAVAKHTAKETPKENKQGTATQPTINNHRGHNAWELPTRLTHALPVAKSSSSAQLVSFSSLRGGSYPLVLMETEISQRGHGSQLKPRYEEQSYNSYRIIHVTYHVMQCMRCTRIIGNQGTVTQLAINISVNHWNPNHSDSTGNHESVKAFIPRHGDSADNQQSSWTQRMGATHSAHTRITSS</sequence>
<dbReference type="EMBL" id="KV010042">
    <property type="protein sequence ID" value="KZV28639.1"/>
    <property type="molecule type" value="Genomic_DNA"/>
</dbReference>
<evidence type="ECO:0000313" key="3">
    <source>
        <dbReference type="Proteomes" id="UP000250235"/>
    </source>
</evidence>
<proteinExistence type="predicted"/>
<gene>
    <name evidence="2" type="ORF">F511_34241</name>
</gene>
<reference evidence="2 3" key="1">
    <citation type="journal article" date="2015" name="Proc. Natl. Acad. Sci. U.S.A.">
        <title>The resurrection genome of Boea hygrometrica: A blueprint for survival of dehydration.</title>
        <authorList>
            <person name="Xiao L."/>
            <person name="Yang G."/>
            <person name="Zhang L."/>
            <person name="Yang X."/>
            <person name="Zhao S."/>
            <person name="Ji Z."/>
            <person name="Zhou Q."/>
            <person name="Hu M."/>
            <person name="Wang Y."/>
            <person name="Chen M."/>
            <person name="Xu Y."/>
            <person name="Jin H."/>
            <person name="Xiao X."/>
            <person name="Hu G."/>
            <person name="Bao F."/>
            <person name="Hu Y."/>
            <person name="Wan P."/>
            <person name="Li L."/>
            <person name="Deng X."/>
            <person name="Kuang T."/>
            <person name="Xiang C."/>
            <person name="Zhu J.K."/>
            <person name="Oliver M.J."/>
            <person name="He Y."/>
        </authorList>
    </citation>
    <scope>NUCLEOTIDE SEQUENCE [LARGE SCALE GENOMIC DNA]</scope>
    <source>
        <strain evidence="3">cv. XS01</strain>
    </source>
</reference>
<evidence type="ECO:0000313" key="2">
    <source>
        <dbReference type="EMBL" id="KZV28639.1"/>
    </source>
</evidence>
<feature type="compositionally biased region" description="Polar residues" evidence="1">
    <location>
        <begin position="191"/>
        <end position="202"/>
    </location>
</feature>
<evidence type="ECO:0000256" key="1">
    <source>
        <dbReference type="SAM" id="MobiDB-lite"/>
    </source>
</evidence>
<dbReference type="AlphaFoldDB" id="A0A2Z7BA39"/>
<feature type="compositionally biased region" description="Polar residues" evidence="1">
    <location>
        <begin position="50"/>
        <end position="60"/>
    </location>
</feature>
<feature type="region of interest" description="Disordered" evidence="1">
    <location>
        <begin position="24"/>
        <end position="61"/>
    </location>
</feature>